<evidence type="ECO:0000256" key="2">
    <source>
        <dbReference type="ARBA" id="ARBA00022692"/>
    </source>
</evidence>
<keyword evidence="9" id="KW-1185">Reference proteome</keyword>
<dbReference type="RefSeq" id="XP_015062686.1">
    <property type="nucleotide sequence ID" value="XM_015207200.2"/>
</dbReference>
<feature type="compositionally biased region" description="Basic and acidic residues" evidence="6">
    <location>
        <begin position="377"/>
        <end position="408"/>
    </location>
</feature>
<reference evidence="10" key="2">
    <citation type="submission" date="2025-08" db="UniProtKB">
        <authorList>
            <consortium name="RefSeq"/>
        </authorList>
    </citation>
    <scope>IDENTIFICATION</scope>
</reference>
<keyword evidence="3 7" id="KW-1133">Transmembrane helix</keyword>
<dbReference type="InterPro" id="IPR039306">
    <property type="entry name" value="MYOB"/>
</dbReference>
<feature type="region of interest" description="Disordered" evidence="6">
    <location>
        <begin position="425"/>
        <end position="457"/>
    </location>
</feature>
<evidence type="ECO:0000313" key="9">
    <source>
        <dbReference type="Proteomes" id="UP000694930"/>
    </source>
</evidence>
<dbReference type="Proteomes" id="UP000694930">
    <property type="component" value="Chromosome 1"/>
</dbReference>
<feature type="coiled-coil region" evidence="5">
    <location>
        <begin position="602"/>
        <end position="668"/>
    </location>
</feature>
<dbReference type="InterPro" id="IPR007656">
    <property type="entry name" value="GTD-bd"/>
</dbReference>
<dbReference type="PROSITE" id="PS51775">
    <property type="entry name" value="GTD_BINDING"/>
    <property type="match status" value="1"/>
</dbReference>
<feature type="region of interest" description="Disordered" evidence="6">
    <location>
        <begin position="785"/>
        <end position="845"/>
    </location>
</feature>
<proteinExistence type="predicted"/>
<evidence type="ECO:0000256" key="6">
    <source>
        <dbReference type="SAM" id="MobiDB-lite"/>
    </source>
</evidence>
<evidence type="ECO:0000256" key="1">
    <source>
        <dbReference type="ARBA" id="ARBA00004167"/>
    </source>
</evidence>
<organism evidence="9 10">
    <name type="scientific">Solanum pennellii</name>
    <name type="common">Tomato</name>
    <name type="synonym">Lycopersicon pennellii</name>
    <dbReference type="NCBI Taxonomy" id="28526"/>
    <lineage>
        <taxon>Eukaryota</taxon>
        <taxon>Viridiplantae</taxon>
        <taxon>Streptophyta</taxon>
        <taxon>Embryophyta</taxon>
        <taxon>Tracheophyta</taxon>
        <taxon>Spermatophyta</taxon>
        <taxon>Magnoliopsida</taxon>
        <taxon>eudicotyledons</taxon>
        <taxon>Gunneridae</taxon>
        <taxon>Pentapetalae</taxon>
        <taxon>asterids</taxon>
        <taxon>lamiids</taxon>
        <taxon>Solanales</taxon>
        <taxon>Solanaceae</taxon>
        <taxon>Solanoideae</taxon>
        <taxon>Solaneae</taxon>
        <taxon>Solanum</taxon>
        <taxon>Solanum subgen. Lycopersicon</taxon>
    </lineage>
</organism>
<keyword evidence="4 7" id="KW-0472">Membrane</keyword>
<dbReference type="GeneID" id="107008252"/>
<evidence type="ECO:0000256" key="7">
    <source>
        <dbReference type="SAM" id="Phobius"/>
    </source>
</evidence>
<accession>A0ABM1FWL2</accession>
<protein>
    <submittedName>
        <fullName evidence="10">Myosin-binding protein 1-like isoform X1</fullName>
    </submittedName>
</protein>
<reference evidence="9" key="1">
    <citation type="journal article" date="2014" name="Nat. Genet.">
        <title>The genome of the stress-tolerant wild tomato species Solanum pennellii.</title>
        <authorList>
            <person name="Bolger A."/>
            <person name="Scossa F."/>
            <person name="Bolger M.E."/>
            <person name="Lanz C."/>
            <person name="Maumus F."/>
            <person name="Tohge T."/>
            <person name="Quesneville H."/>
            <person name="Alseekh S."/>
            <person name="Sorensen I."/>
            <person name="Lichtenstein G."/>
            <person name="Fich E.A."/>
            <person name="Conte M."/>
            <person name="Keller H."/>
            <person name="Schneeberger K."/>
            <person name="Schwacke R."/>
            <person name="Ofner I."/>
            <person name="Vrebalov J."/>
            <person name="Xu Y."/>
            <person name="Osorio S."/>
            <person name="Aflitos S.A."/>
            <person name="Schijlen E."/>
            <person name="Jimenez-Gomez J.M."/>
            <person name="Ryngajllo M."/>
            <person name="Kimura S."/>
            <person name="Kumar R."/>
            <person name="Koenig D."/>
            <person name="Headland L.R."/>
            <person name="Maloof J.N."/>
            <person name="Sinha N."/>
            <person name="van Ham R.C."/>
            <person name="Lankhorst R.K."/>
            <person name="Mao L."/>
            <person name="Vogel A."/>
            <person name="Arsova B."/>
            <person name="Panstruga R."/>
            <person name="Fei Z."/>
            <person name="Rose J.K."/>
            <person name="Zamir D."/>
            <person name="Carrari F."/>
            <person name="Giovannoni J.J."/>
            <person name="Weigel D."/>
            <person name="Usadel B."/>
            <person name="Fernie A.R."/>
        </authorList>
    </citation>
    <scope>NUCLEOTIDE SEQUENCE [LARGE SCALE GENOMIC DNA]</scope>
    <source>
        <strain evidence="9">cv. LA0716</strain>
    </source>
</reference>
<sequence>MDVMGDYGKGKIKGPISITSALTSAFLEWLLMIFLFIDGGFAYLVTKFAQYCQLQVPCLLCSRLDHVLGKERAGFYWELICPNHKYRISSLVLCHNHNNLVDVHGMCESCLFSFATVNKSNAETYRLLVGKLGAEPYLTDEDPLLEEKTKSSSGVRKCYCCEEEFVTGGYAKKLFKITSSCADTVELDAPLSVTNGQERGDPKEIENEASTSVSVFVPSPRLEYKKVKVVSDSESEAAHSDSDSASPLIRARDYSIDDLSDRCLHPEPQIFTVTDDFATEKLIHSASVPEPSLLDQEIDLMTRDFSSVTTSDAVVGLGSEEVSWQQPERKTDASVPSDLISFDEVNQLSDVKENIVDLARETSAGETVDQVVEDCGEVSRSKSDEIPKSETELDSKPEPTESTLKTDDAFDLGDAYKLAVGNDCGEVSRSKSDEIPKSETELDSKPEPNESSSQADDAFDLGDAYKLAVGNKGRQLSEKFLEQRSFKDSTRMSEDLKVLLTQLSAARGTDSILSEMSPRMSVNGEEFRTLEASSSIGMQILHQRISLERNESGLSLEGSTVSEIEGESVSDRLKRQVEYDRKLMAALYRELEEERNASSVAANQAMAMITRLQEEKAALHMEALQCLRMMEEQAEYDSEALQNANDLLAQKEKEIQDFETKLELYKKKLGNMALFEDALEASYDSNKAKQADTMCSDDSSAVHGDVIAHNPTSSSRSGEVLTPLGVDNIDNGSPLLDLESEREQLVLCLNKLEERLHLLSKHEACQDFANGNCEFSTEEWVEVGNPEELDHRESSRSNGKIEENVPPESITDRSPSGEEVSISKFPESLQKGRDGSKSGQCTNGDSELVSLKNELSVLSSRLEALGIEHSFLDQSINSLRNGKDGHRLIEEIAGHLRQLHFVFERSSGELAH</sequence>
<feature type="compositionally biased region" description="Basic and acidic residues" evidence="6">
    <location>
        <begin position="426"/>
        <end position="448"/>
    </location>
</feature>
<dbReference type="Pfam" id="PF04576">
    <property type="entry name" value="Zein-binding"/>
    <property type="match status" value="1"/>
</dbReference>
<comment type="subcellular location">
    <subcellularLocation>
        <location evidence="1">Membrane</location>
        <topology evidence="1">Single-pass membrane protein</topology>
    </subcellularLocation>
</comment>
<evidence type="ECO:0000259" key="8">
    <source>
        <dbReference type="PROSITE" id="PS51775"/>
    </source>
</evidence>
<keyword evidence="2 7" id="KW-0812">Transmembrane</keyword>
<evidence type="ECO:0000256" key="3">
    <source>
        <dbReference type="ARBA" id="ARBA00022989"/>
    </source>
</evidence>
<feature type="domain" description="GTD-binding" evidence="8">
    <location>
        <begin position="568"/>
        <end position="666"/>
    </location>
</feature>
<evidence type="ECO:0000313" key="10">
    <source>
        <dbReference type="RefSeq" id="XP_015062686.1"/>
    </source>
</evidence>
<keyword evidence="5" id="KW-0175">Coiled coil</keyword>
<dbReference type="PANTHER" id="PTHR31448">
    <property type="entry name" value="MYOSIN-BINDING PROTEIN 2"/>
    <property type="match status" value="1"/>
</dbReference>
<feature type="compositionally biased region" description="Basic and acidic residues" evidence="6">
    <location>
        <begin position="788"/>
        <end position="803"/>
    </location>
</feature>
<name>A0ABM1FWL2_SOLPN</name>
<evidence type="ECO:0000256" key="5">
    <source>
        <dbReference type="SAM" id="Coils"/>
    </source>
</evidence>
<feature type="transmembrane region" description="Helical" evidence="7">
    <location>
        <begin position="21"/>
        <end position="45"/>
    </location>
</feature>
<dbReference type="PANTHER" id="PTHR31448:SF32">
    <property type="entry name" value="MYOSIN-BINDING PROTEIN 1"/>
    <property type="match status" value="1"/>
</dbReference>
<gene>
    <name evidence="10" type="primary">LOC107008252</name>
</gene>
<feature type="region of interest" description="Disordered" evidence="6">
    <location>
        <begin position="376"/>
        <end position="408"/>
    </location>
</feature>
<evidence type="ECO:0000256" key="4">
    <source>
        <dbReference type="ARBA" id="ARBA00023136"/>
    </source>
</evidence>